<dbReference type="AlphaFoldDB" id="A0A0K2TPR8"/>
<name>A0A0K2TPR8_LEPSM</name>
<reference evidence="1" key="1">
    <citation type="submission" date="2014-05" db="EMBL/GenBank/DDBJ databases">
        <authorList>
            <person name="Chronopoulou M."/>
        </authorList>
    </citation>
    <scope>NUCLEOTIDE SEQUENCE</scope>
    <source>
        <tissue evidence="1">Whole organism</tissue>
    </source>
</reference>
<evidence type="ECO:0000313" key="1">
    <source>
        <dbReference type="EMBL" id="CDW27371.1"/>
    </source>
</evidence>
<proteinExistence type="predicted"/>
<dbReference type="EMBL" id="HACA01010010">
    <property type="protein sequence ID" value="CDW27371.1"/>
    <property type="molecule type" value="Transcribed_RNA"/>
</dbReference>
<protein>
    <submittedName>
        <fullName evidence="1">Uncharacterized protein</fullName>
    </submittedName>
</protein>
<sequence>MGFFNCKIKLDVCMYKF</sequence>
<accession>A0A0K2TPR8</accession>
<organism evidence="1">
    <name type="scientific">Lepeophtheirus salmonis</name>
    <name type="common">Salmon louse</name>
    <name type="synonym">Caligus salmonis</name>
    <dbReference type="NCBI Taxonomy" id="72036"/>
    <lineage>
        <taxon>Eukaryota</taxon>
        <taxon>Metazoa</taxon>
        <taxon>Ecdysozoa</taxon>
        <taxon>Arthropoda</taxon>
        <taxon>Crustacea</taxon>
        <taxon>Multicrustacea</taxon>
        <taxon>Hexanauplia</taxon>
        <taxon>Copepoda</taxon>
        <taxon>Siphonostomatoida</taxon>
        <taxon>Caligidae</taxon>
        <taxon>Lepeophtheirus</taxon>
    </lineage>
</organism>